<accession>A0A5F8H9K2</accession>
<reference evidence="1" key="3">
    <citation type="submission" date="2025-09" db="UniProtKB">
        <authorList>
            <consortium name="Ensembl"/>
        </authorList>
    </citation>
    <scope>IDENTIFICATION</scope>
</reference>
<reference evidence="1" key="2">
    <citation type="submission" date="2025-08" db="UniProtKB">
        <authorList>
            <consortium name="Ensembl"/>
        </authorList>
    </citation>
    <scope>IDENTIFICATION</scope>
</reference>
<sequence length="83" mass="9516">MSPSPPLFSLPEVRSWFTNSTRDTLISKNIMPLLSTFSQLAGNENEKNCTLDQAFRVILEDEIVYIQYLQILNILTILNIITQ</sequence>
<dbReference type="Proteomes" id="UP000002280">
    <property type="component" value="Chromosome 5"/>
</dbReference>
<dbReference type="STRING" id="13616.ENSMODP00000056680"/>
<evidence type="ECO:0000313" key="1">
    <source>
        <dbReference type="Ensembl" id="ENSMODP00000056680.1"/>
    </source>
</evidence>
<evidence type="ECO:0008006" key="3">
    <source>
        <dbReference type="Google" id="ProtNLM"/>
    </source>
</evidence>
<keyword evidence="2" id="KW-1185">Reference proteome</keyword>
<dbReference type="InParanoid" id="A0A5F8H9K2"/>
<dbReference type="OMA" id="IVYIQYL"/>
<name>A0A5F8H9K2_MONDO</name>
<evidence type="ECO:0000313" key="2">
    <source>
        <dbReference type="Proteomes" id="UP000002280"/>
    </source>
</evidence>
<organism evidence="1 2">
    <name type="scientific">Monodelphis domestica</name>
    <name type="common">Gray short-tailed opossum</name>
    <dbReference type="NCBI Taxonomy" id="13616"/>
    <lineage>
        <taxon>Eukaryota</taxon>
        <taxon>Metazoa</taxon>
        <taxon>Chordata</taxon>
        <taxon>Craniata</taxon>
        <taxon>Vertebrata</taxon>
        <taxon>Euteleostomi</taxon>
        <taxon>Mammalia</taxon>
        <taxon>Metatheria</taxon>
        <taxon>Didelphimorphia</taxon>
        <taxon>Didelphidae</taxon>
        <taxon>Monodelphis</taxon>
    </lineage>
</organism>
<dbReference type="AlphaFoldDB" id="A0A5F8H9K2"/>
<proteinExistence type="predicted"/>
<protein>
    <recommendedName>
        <fullName evidence="3">DH domain-containing protein</fullName>
    </recommendedName>
</protein>
<dbReference type="Ensembl" id="ENSMODT00000070064.1">
    <property type="protein sequence ID" value="ENSMODP00000056680.1"/>
    <property type="gene ID" value="ENSMODG00000050511.1"/>
</dbReference>
<dbReference type="GeneTree" id="ENSGT00950000186387"/>
<reference evidence="1 2" key="1">
    <citation type="journal article" date="2007" name="Nature">
        <title>Genome of the marsupial Monodelphis domestica reveals innovation in non-coding sequences.</title>
        <authorList>
            <person name="Mikkelsen T.S."/>
            <person name="Wakefield M.J."/>
            <person name="Aken B."/>
            <person name="Amemiya C.T."/>
            <person name="Chang J.L."/>
            <person name="Duke S."/>
            <person name="Garber M."/>
            <person name="Gentles A.J."/>
            <person name="Goodstadt L."/>
            <person name="Heger A."/>
            <person name="Jurka J."/>
            <person name="Kamal M."/>
            <person name="Mauceli E."/>
            <person name="Searle S.M."/>
            <person name="Sharpe T."/>
            <person name="Baker M.L."/>
            <person name="Batzer M.A."/>
            <person name="Benos P.V."/>
            <person name="Belov K."/>
            <person name="Clamp M."/>
            <person name="Cook A."/>
            <person name="Cuff J."/>
            <person name="Das R."/>
            <person name="Davidow L."/>
            <person name="Deakin J.E."/>
            <person name="Fazzari M.J."/>
            <person name="Glass J.L."/>
            <person name="Grabherr M."/>
            <person name="Greally J.M."/>
            <person name="Gu W."/>
            <person name="Hore T.A."/>
            <person name="Huttley G.A."/>
            <person name="Kleber M."/>
            <person name="Jirtle R.L."/>
            <person name="Koina E."/>
            <person name="Lee J.T."/>
            <person name="Mahony S."/>
            <person name="Marra M.A."/>
            <person name="Miller R.D."/>
            <person name="Nicholls R.D."/>
            <person name="Oda M."/>
            <person name="Papenfuss A.T."/>
            <person name="Parra Z.E."/>
            <person name="Pollock D.D."/>
            <person name="Ray D.A."/>
            <person name="Schein J.E."/>
            <person name="Speed T.P."/>
            <person name="Thompson K."/>
            <person name="VandeBerg J.L."/>
            <person name="Wade C.M."/>
            <person name="Walker J.A."/>
            <person name="Waters P.D."/>
            <person name="Webber C."/>
            <person name="Weidman J.R."/>
            <person name="Xie X."/>
            <person name="Zody M.C."/>
            <person name="Baldwin J."/>
            <person name="Abdouelleil A."/>
            <person name="Abdulkadir J."/>
            <person name="Abebe A."/>
            <person name="Abera B."/>
            <person name="Abreu J."/>
            <person name="Acer S.C."/>
            <person name="Aftuck L."/>
            <person name="Alexander A."/>
            <person name="An P."/>
            <person name="Anderson E."/>
            <person name="Anderson S."/>
            <person name="Arachi H."/>
            <person name="Azer M."/>
            <person name="Bachantsang P."/>
            <person name="Barry A."/>
            <person name="Bayul T."/>
            <person name="Berlin A."/>
            <person name="Bessette D."/>
            <person name="Bloom T."/>
            <person name="Bloom T."/>
            <person name="Boguslavskiy L."/>
            <person name="Bonnet C."/>
            <person name="Boukhgalter B."/>
            <person name="Bourzgui I."/>
            <person name="Brown A."/>
            <person name="Cahill P."/>
            <person name="Channer S."/>
            <person name="Cheshatsang Y."/>
            <person name="Chuda L."/>
            <person name="Citroen M."/>
            <person name="Collymore A."/>
            <person name="Cooke P."/>
            <person name="Costello M."/>
            <person name="D'Aco K."/>
            <person name="Daza R."/>
            <person name="De Haan G."/>
            <person name="DeGray S."/>
            <person name="DeMaso C."/>
            <person name="Dhargay N."/>
            <person name="Dooley K."/>
            <person name="Dooley E."/>
            <person name="Doricent M."/>
            <person name="Dorje P."/>
            <person name="Dorjee K."/>
            <person name="Dupes A."/>
            <person name="Elong R."/>
            <person name="Falk J."/>
            <person name="Farina A."/>
            <person name="Faro S."/>
            <person name="Ferguson D."/>
            <person name="Fisher S."/>
            <person name="Foley C.D."/>
            <person name="Franke A."/>
            <person name="Friedrich D."/>
            <person name="Gadbois L."/>
            <person name="Gearin G."/>
            <person name="Gearin C.R."/>
            <person name="Giannoukos G."/>
            <person name="Goode T."/>
            <person name="Graham J."/>
            <person name="Grandbois E."/>
            <person name="Grewal S."/>
            <person name="Gyaltsen K."/>
            <person name="Hafez N."/>
            <person name="Hagos B."/>
            <person name="Hall J."/>
            <person name="Henson C."/>
            <person name="Hollinger A."/>
            <person name="Honan T."/>
            <person name="Huard M.D."/>
            <person name="Hughes L."/>
            <person name="Hurhula B."/>
            <person name="Husby M.E."/>
            <person name="Kamat A."/>
            <person name="Kanga B."/>
            <person name="Kashin S."/>
            <person name="Khazanovich D."/>
            <person name="Kisner P."/>
            <person name="Lance K."/>
            <person name="Lara M."/>
            <person name="Lee W."/>
            <person name="Lennon N."/>
            <person name="Letendre F."/>
            <person name="LeVine R."/>
            <person name="Lipovsky A."/>
            <person name="Liu X."/>
            <person name="Liu J."/>
            <person name="Liu S."/>
            <person name="Lokyitsang T."/>
            <person name="Lokyitsang Y."/>
            <person name="Lubonja R."/>
            <person name="Lui A."/>
            <person name="MacDonald P."/>
            <person name="Magnisalis V."/>
            <person name="Maru K."/>
            <person name="Matthews C."/>
            <person name="McCusker W."/>
            <person name="McDonough S."/>
            <person name="Mehta T."/>
            <person name="Meldrim J."/>
            <person name="Meneus L."/>
            <person name="Mihai O."/>
            <person name="Mihalev A."/>
            <person name="Mihova T."/>
            <person name="Mittelman R."/>
            <person name="Mlenga V."/>
            <person name="Montmayeur A."/>
            <person name="Mulrain L."/>
            <person name="Navidi A."/>
            <person name="Naylor J."/>
            <person name="Negash T."/>
            <person name="Nguyen T."/>
            <person name="Nguyen N."/>
            <person name="Nicol R."/>
            <person name="Norbu C."/>
            <person name="Norbu N."/>
            <person name="Novod N."/>
            <person name="O'Neill B."/>
            <person name="Osman S."/>
            <person name="Markiewicz E."/>
            <person name="Oyono O.L."/>
            <person name="Patti C."/>
            <person name="Phunkhang P."/>
            <person name="Pierre F."/>
            <person name="Priest M."/>
            <person name="Raghuraman S."/>
            <person name="Rege F."/>
            <person name="Reyes R."/>
            <person name="Rise C."/>
            <person name="Rogov P."/>
            <person name="Ross K."/>
            <person name="Ryan E."/>
            <person name="Settipalli S."/>
            <person name="Shea T."/>
            <person name="Sherpa N."/>
            <person name="Shi L."/>
            <person name="Shih D."/>
            <person name="Sparrow T."/>
            <person name="Spaulding J."/>
            <person name="Stalker J."/>
            <person name="Stange-Thomann N."/>
            <person name="Stavropoulos S."/>
            <person name="Stone C."/>
            <person name="Strader C."/>
            <person name="Tesfaye S."/>
            <person name="Thomson T."/>
            <person name="Thoulutsang Y."/>
            <person name="Thoulutsang D."/>
            <person name="Topham K."/>
            <person name="Topping I."/>
            <person name="Tsamla T."/>
            <person name="Vassiliev H."/>
            <person name="Vo A."/>
            <person name="Wangchuk T."/>
            <person name="Wangdi T."/>
            <person name="Weiand M."/>
            <person name="Wilkinson J."/>
            <person name="Wilson A."/>
            <person name="Yadav S."/>
            <person name="Young G."/>
            <person name="Yu Q."/>
            <person name="Zembek L."/>
            <person name="Zhong D."/>
            <person name="Zimmer A."/>
            <person name="Zwirko Z."/>
            <person name="Jaffe D.B."/>
            <person name="Alvarez P."/>
            <person name="Brockman W."/>
            <person name="Butler J."/>
            <person name="Chin C."/>
            <person name="Gnerre S."/>
            <person name="MacCallum I."/>
            <person name="Graves J.A."/>
            <person name="Ponting C.P."/>
            <person name="Breen M."/>
            <person name="Samollow P.B."/>
            <person name="Lander E.S."/>
            <person name="Lindblad-Toh K."/>
        </authorList>
    </citation>
    <scope>NUCLEOTIDE SEQUENCE [LARGE SCALE GENOMIC DNA]</scope>
</reference>